<evidence type="ECO:0000256" key="3">
    <source>
        <dbReference type="PROSITE-ProRule" id="PRU00059"/>
    </source>
</evidence>
<comment type="caution">
    <text evidence="3">Lacks conserved residue(s) required for the propagation of feature annotation.</text>
</comment>
<dbReference type="Gene3D" id="2.60.120.290">
    <property type="entry name" value="Spermadhesin, CUB domain"/>
    <property type="match status" value="1"/>
</dbReference>
<dbReference type="Proteomes" id="UP000472262">
    <property type="component" value="Unassembled WGS sequence"/>
</dbReference>
<gene>
    <name evidence="5" type="primary">LOC107560832</name>
</gene>
<name>A0A672MGU4_SINGR</name>
<accession>A0A672MGU4</accession>
<reference evidence="5" key="1">
    <citation type="submission" date="2025-08" db="UniProtKB">
        <authorList>
            <consortium name="Ensembl"/>
        </authorList>
    </citation>
    <scope>IDENTIFICATION</scope>
</reference>
<dbReference type="SMART" id="SM00042">
    <property type="entry name" value="CUB"/>
    <property type="match status" value="1"/>
</dbReference>
<keyword evidence="6" id="KW-1185">Reference proteome</keyword>
<evidence type="ECO:0000259" key="4">
    <source>
        <dbReference type="PROSITE" id="PS01180"/>
    </source>
</evidence>
<evidence type="ECO:0000313" key="5">
    <source>
        <dbReference type="Ensembl" id="ENSSGRP00000037876.1"/>
    </source>
</evidence>
<protein>
    <submittedName>
        <fullName evidence="5">Platelet derived growth factor D</fullName>
    </submittedName>
</protein>
<keyword evidence="2" id="KW-1015">Disulfide bond</keyword>
<proteinExistence type="predicted"/>
<dbReference type="InterPro" id="IPR035914">
    <property type="entry name" value="Sperma_CUB_dom_sf"/>
</dbReference>
<evidence type="ECO:0000313" key="6">
    <source>
        <dbReference type="Proteomes" id="UP000472262"/>
    </source>
</evidence>
<dbReference type="AlphaFoldDB" id="A0A672MGU4"/>
<dbReference type="SUPFAM" id="SSF49854">
    <property type="entry name" value="Spermadhesin, CUB domain"/>
    <property type="match status" value="1"/>
</dbReference>
<organism evidence="5 6">
    <name type="scientific">Sinocyclocheilus grahami</name>
    <name type="common">Dianchi golden-line fish</name>
    <name type="synonym">Barbus grahami</name>
    <dbReference type="NCBI Taxonomy" id="75366"/>
    <lineage>
        <taxon>Eukaryota</taxon>
        <taxon>Metazoa</taxon>
        <taxon>Chordata</taxon>
        <taxon>Craniata</taxon>
        <taxon>Vertebrata</taxon>
        <taxon>Euteleostomi</taxon>
        <taxon>Actinopterygii</taxon>
        <taxon>Neopterygii</taxon>
        <taxon>Teleostei</taxon>
        <taxon>Ostariophysi</taxon>
        <taxon>Cypriniformes</taxon>
        <taxon>Cyprinidae</taxon>
        <taxon>Cyprininae</taxon>
        <taxon>Sinocyclocheilus</taxon>
    </lineage>
</organism>
<feature type="domain" description="CUB" evidence="4">
    <location>
        <begin position="16"/>
        <end position="114"/>
    </location>
</feature>
<sequence>MKRILTFVCVVFVYICVCLFVSEITDSNRLTDLYRKEEVIMVKSGGHIQSPRFPNSYPRNLLLSWKLLSPPHTRILLEFDAQFGLEEAENGVCRYDYVEVEDISETSTIIWGRWFARVFWVVTRWLLLKVTASYLKCFFTLDELTKVWLKTFVYEPE</sequence>
<dbReference type="InterPro" id="IPR000859">
    <property type="entry name" value="CUB_dom"/>
</dbReference>
<dbReference type="PANTHER" id="PTHR24251">
    <property type="entry name" value="OVOCHYMASE-RELATED"/>
    <property type="match status" value="1"/>
</dbReference>
<keyword evidence="1" id="KW-0677">Repeat</keyword>
<evidence type="ECO:0000256" key="2">
    <source>
        <dbReference type="ARBA" id="ARBA00023157"/>
    </source>
</evidence>
<dbReference type="CDD" id="cd00041">
    <property type="entry name" value="CUB"/>
    <property type="match status" value="1"/>
</dbReference>
<evidence type="ECO:0000256" key="1">
    <source>
        <dbReference type="ARBA" id="ARBA00022737"/>
    </source>
</evidence>
<dbReference type="Pfam" id="PF00431">
    <property type="entry name" value="CUB"/>
    <property type="match status" value="1"/>
</dbReference>
<dbReference type="PROSITE" id="PS01180">
    <property type="entry name" value="CUB"/>
    <property type="match status" value="1"/>
</dbReference>
<dbReference type="Ensembl" id="ENSSGRT00000040631.1">
    <property type="protein sequence ID" value="ENSSGRP00000037876.1"/>
    <property type="gene ID" value="ENSSGRG00000020700.1"/>
</dbReference>
<reference evidence="5" key="2">
    <citation type="submission" date="2025-09" db="UniProtKB">
        <authorList>
            <consortium name="Ensembl"/>
        </authorList>
    </citation>
    <scope>IDENTIFICATION</scope>
</reference>